<dbReference type="InterPro" id="IPR001478">
    <property type="entry name" value="PDZ"/>
</dbReference>
<gene>
    <name evidence="13" type="primary">rseP</name>
    <name evidence="13" type="ORF">GCM10008090_07520</name>
</gene>
<dbReference type="Pfam" id="PF02163">
    <property type="entry name" value="Peptidase_M50"/>
    <property type="match status" value="1"/>
</dbReference>
<evidence type="ECO:0000256" key="9">
    <source>
        <dbReference type="ARBA" id="ARBA00023049"/>
    </source>
</evidence>
<reference evidence="13" key="2">
    <citation type="submission" date="2020-09" db="EMBL/GenBank/DDBJ databases">
        <authorList>
            <person name="Sun Q."/>
            <person name="Kim S."/>
        </authorList>
    </citation>
    <scope>NUCLEOTIDE SEQUENCE</scope>
    <source>
        <strain evidence="13">KCTC 12711</strain>
    </source>
</reference>
<dbReference type="InterPro" id="IPR036034">
    <property type="entry name" value="PDZ_sf"/>
</dbReference>
<dbReference type="EMBL" id="BMXA01000001">
    <property type="protein sequence ID" value="GHA00934.1"/>
    <property type="molecule type" value="Genomic_DNA"/>
</dbReference>
<keyword evidence="4" id="KW-0645">Protease</keyword>
<name>A0A918RKV7_9GAMM</name>
<evidence type="ECO:0000256" key="5">
    <source>
        <dbReference type="ARBA" id="ARBA00022692"/>
    </source>
</evidence>
<dbReference type="PANTHER" id="PTHR42837">
    <property type="entry name" value="REGULATOR OF SIGMA-E PROTEASE RSEP"/>
    <property type="match status" value="1"/>
</dbReference>
<comment type="subcellular location">
    <subcellularLocation>
        <location evidence="2">Membrane</location>
        <topology evidence="2">Multi-pass membrane protein</topology>
    </subcellularLocation>
</comment>
<sequence>MSGGDMGFFYSVIGFLLAIGILVTVHEYGHYWMARRLGVKVLRFSVGFGKPLWKRIAGPDQTEYVLAAIPLGGYVKMLGENDPDAPIADDERHRAFDNQAVWKRALIVAAGPGINFLFAITLFMVLGMQDAQRLVPVLGEVSQTSPLGQAGVESGARLLSIDGKPYRHYTEHDVYIFNKLLTREPINLTVQNASGVRDISMPTQDIPIYKISPATLMHQLGFTPIGAPATTEVGAVSAGYPAYDKGLLPGDKFVSINGEPVTDWSDLVRIVQPSFGRPLSLVMERNGKQFDVTLTPKTQENQGQKTGVIGVSAKPVPRPESQFVTISHSPVEAVVAGAEQTWLMSMTMVRMLGKMVTLQVSHKNVNGPIMIADVAGQVIQIGWESYVSFLALISISLGVMNLLPVPMLDGGHLLRFAVEVVAGRRISEKVYLAIQPLGLLMLAGLMSLAFYNDISAIFN</sequence>
<dbReference type="InterPro" id="IPR004387">
    <property type="entry name" value="Pept_M50_Zn"/>
</dbReference>
<dbReference type="GO" id="GO:0016020">
    <property type="term" value="C:membrane"/>
    <property type="evidence" value="ECO:0007669"/>
    <property type="project" value="UniProtKB-SubCell"/>
</dbReference>
<dbReference type="CDD" id="cd06163">
    <property type="entry name" value="S2P-M50_PDZ_RseP-like"/>
    <property type="match status" value="1"/>
</dbReference>
<dbReference type="PANTHER" id="PTHR42837:SF2">
    <property type="entry name" value="MEMBRANE METALLOPROTEASE ARASP2, CHLOROPLASTIC-RELATED"/>
    <property type="match status" value="1"/>
</dbReference>
<evidence type="ECO:0000313" key="13">
    <source>
        <dbReference type="EMBL" id="GHA00934.1"/>
    </source>
</evidence>
<comment type="cofactor">
    <cofactor evidence="1 11">
        <name>Zn(2+)</name>
        <dbReference type="ChEBI" id="CHEBI:29105"/>
    </cofactor>
</comment>
<comment type="similarity">
    <text evidence="3 11">Belongs to the peptidase M50B family.</text>
</comment>
<dbReference type="SMART" id="SM00228">
    <property type="entry name" value="PDZ"/>
    <property type="match status" value="2"/>
</dbReference>
<keyword evidence="8 11" id="KW-1133">Transmembrane helix</keyword>
<organism evidence="13 14">
    <name type="scientific">Arenicella chitinivorans</name>
    <dbReference type="NCBI Taxonomy" id="1329800"/>
    <lineage>
        <taxon>Bacteria</taxon>
        <taxon>Pseudomonadati</taxon>
        <taxon>Pseudomonadota</taxon>
        <taxon>Gammaproteobacteria</taxon>
        <taxon>Arenicellales</taxon>
        <taxon>Arenicellaceae</taxon>
        <taxon>Arenicella</taxon>
    </lineage>
</organism>
<keyword evidence="6 11" id="KW-0378">Hydrolase</keyword>
<dbReference type="NCBIfam" id="TIGR00054">
    <property type="entry name" value="RIP metalloprotease RseP"/>
    <property type="match status" value="1"/>
</dbReference>
<reference evidence="13" key="1">
    <citation type="journal article" date="2014" name="Int. J. Syst. Evol. Microbiol.">
        <title>Complete genome sequence of Corynebacterium casei LMG S-19264T (=DSM 44701T), isolated from a smear-ripened cheese.</title>
        <authorList>
            <consortium name="US DOE Joint Genome Institute (JGI-PGF)"/>
            <person name="Walter F."/>
            <person name="Albersmeier A."/>
            <person name="Kalinowski J."/>
            <person name="Ruckert C."/>
        </authorList>
    </citation>
    <scope>NUCLEOTIDE SEQUENCE</scope>
    <source>
        <strain evidence="13">KCTC 12711</strain>
    </source>
</reference>
<feature type="transmembrane region" description="Helical" evidence="11">
    <location>
        <begin position="6"/>
        <end position="25"/>
    </location>
</feature>
<feature type="domain" description="PDZ" evidence="12">
    <location>
        <begin position="124"/>
        <end position="194"/>
    </location>
</feature>
<keyword evidence="10 11" id="KW-0472">Membrane</keyword>
<dbReference type="EC" id="3.4.24.-" evidence="11"/>
<dbReference type="AlphaFoldDB" id="A0A918RKV7"/>
<keyword evidence="11" id="KW-0479">Metal-binding</keyword>
<evidence type="ECO:0000256" key="2">
    <source>
        <dbReference type="ARBA" id="ARBA00004141"/>
    </source>
</evidence>
<dbReference type="GO" id="GO:0006508">
    <property type="term" value="P:proteolysis"/>
    <property type="evidence" value="ECO:0007669"/>
    <property type="project" value="UniProtKB-KW"/>
</dbReference>
<dbReference type="GO" id="GO:0046872">
    <property type="term" value="F:metal ion binding"/>
    <property type="evidence" value="ECO:0007669"/>
    <property type="project" value="UniProtKB-KW"/>
</dbReference>
<dbReference type="SUPFAM" id="SSF50156">
    <property type="entry name" value="PDZ domain-like"/>
    <property type="match status" value="2"/>
</dbReference>
<evidence type="ECO:0000256" key="1">
    <source>
        <dbReference type="ARBA" id="ARBA00001947"/>
    </source>
</evidence>
<keyword evidence="5 11" id="KW-0812">Transmembrane</keyword>
<feature type="transmembrane region" description="Helical" evidence="11">
    <location>
        <begin position="386"/>
        <end position="409"/>
    </location>
</feature>
<dbReference type="Pfam" id="PF17820">
    <property type="entry name" value="PDZ_6"/>
    <property type="match status" value="1"/>
</dbReference>
<feature type="domain" description="PDZ" evidence="12">
    <location>
        <begin position="218"/>
        <end position="287"/>
    </location>
</feature>
<evidence type="ECO:0000256" key="11">
    <source>
        <dbReference type="RuleBase" id="RU362031"/>
    </source>
</evidence>
<accession>A0A918RKV7</accession>
<evidence type="ECO:0000259" key="12">
    <source>
        <dbReference type="SMART" id="SM00228"/>
    </source>
</evidence>
<evidence type="ECO:0000256" key="8">
    <source>
        <dbReference type="ARBA" id="ARBA00022989"/>
    </source>
</evidence>
<evidence type="ECO:0000313" key="14">
    <source>
        <dbReference type="Proteomes" id="UP000614811"/>
    </source>
</evidence>
<evidence type="ECO:0000256" key="6">
    <source>
        <dbReference type="ARBA" id="ARBA00022801"/>
    </source>
</evidence>
<comment type="caution">
    <text evidence="13">The sequence shown here is derived from an EMBL/GenBank/DDBJ whole genome shotgun (WGS) entry which is preliminary data.</text>
</comment>
<dbReference type="GO" id="GO:0004222">
    <property type="term" value="F:metalloendopeptidase activity"/>
    <property type="evidence" value="ECO:0007669"/>
    <property type="project" value="InterPro"/>
</dbReference>
<dbReference type="InterPro" id="IPR008915">
    <property type="entry name" value="Peptidase_M50"/>
</dbReference>
<keyword evidence="9 11" id="KW-0482">Metalloprotease</keyword>
<feature type="transmembrane region" description="Helical" evidence="11">
    <location>
        <begin position="430"/>
        <end position="451"/>
    </location>
</feature>
<dbReference type="Proteomes" id="UP000614811">
    <property type="component" value="Unassembled WGS sequence"/>
</dbReference>
<evidence type="ECO:0000256" key="7">
    <source>
        <dbReference type="ARBA" id="ARBA00022833"/>
    </source>
</evidence>
<proteinExistence type="inferred from homology"/>
<evidence type="ECO:0000256" key="10">
    <source>
        <dbReference type="ARBA" id="ARBA00023136"/>
    </source>
</evidence>
<dbReference type="Gene3D" id="2.30.42.10">
    <property type="match status" value="2"/>
</dbReference>
<dbReference type="InterPro" id="IPR041489">
    <property type="entry name" value="PDZ_6"/>
</dbReference>
<keyword evidence="7 11" id="KW-0862">Zinc</keyword>
<keyword evidence="14" id="KW-1185">Reference proteome</keyword>
<evidence type="ECO:0000256" key="4">
    <source>
        <dbReference type="ARBA" id="ARBA00022670"/>
    </source>
</evidence>
<dbReference type="CDD" id="cd23081">
    <property type="entry name" value="cpPDZ_EcRseP-like"/>
    <property type="match status" value="1"/>
</dbReference>
<feature type="transmembrane region" description="Helical" evidence="11">
    <location>
        <begin position="105"/>
        <end position="128"/>
    </location>
</feature>
<evidence type="ECO:0000256" key="3">
    <source>
        <dbReference type="ARBA" id="ARBA00007931"/>
    </source>
</evidence>
<protein>
    <recommendedName>
        <fullName evidence="11">Zinc metalloprotease</fullName>
        <ecNumber evidence="11">3.4.24.-</ecNumber>
    </recommendedName>
</protein>